<accession>A0A091PGD3</accession>
<name>A0A091PGD3_HALAL</name>
<feature type="non-terminal residue" evidence="1">
    <location>
        <position position="50"/>
    </location>
</feature>
<sequence length="50" mass="5744">GHGCEEFEGVCCMNLSDHSISIHKQLNQLQENLNKIGYYTDPFSDWLESL</sequence>
<feature type="non-terminal residue" evidence="1">
    <location>
        <position position="1"/>
    </location>
</feature>
<proteinExistence type="predicted"/>
<dbReference type="Proteomes" id="UP000054379">
    <property type="component" value="Unassembled WGS sequence"/>
</dbReference>
<dbReference type="AlphaFoldDB" id="A0A091PGD3"/>
<gene>
    <name evidence="1" type="ORF">N329_12046</name>
</gene>
<organism evidence="1 2">
    <name type="scientific">Haliaeetus albicilla</name>
    <name type="common">White-tailed sea-eagle</name>
    <name type="synonym">Falco albicilla</name>
    <dbReference type="NCBI Taxonomy" id="8969"/>
    <lineage>
        <taxon>Eukaryota</taxon>
        <taxon>Metazoa</taxon>
        <taxon>Chordata</taxon>
        <taxon>Craniata</taxon>
        <taxon>Vertebrata</taxon>
        <taxon>Euteleostomi</taxon>
        <taxon>Archelosauria</taxon>
        <taxon>Archosauria</taxon>
        <taxon>Dinosauria</taxon>
        <taxon>Saurischia</taxon>
        <taxon>Theropoda</taxon>
        <taxon>Coelurosauria</taxon>
        <taxon>Aves</taxon>
        <taxon>Neognathae</taxon>
        <taxon>Neoaves</taxon>
        <taxon>Telluraves</taxon>
        <taxon>Accipitrimorphae</taxon>
        <taxon>Accipitriformes</taxon>
        <taxon>Accipitridae</taxon>
        <taxon>Accipitrinae</taxon>
        <taxon>Haliaeetus</taxon>
    </lineage>
</organism>
<dbReference type="Gene3D" id="1.10.287.210">
    <property type="match status" value="1"/>
</dbReference>
<dbReference type="EMBL" id="KK658664">
    <property type="protein sequence ID" value="KFQ06690.1"/>
    <property type="molecule type" value="Genomic_DNA"/>
</dbReference>
<evidence type="ECO:0000313" key="1">
    <source>
        <dbReference type="EMBL" id="KFQ06690.1"/>
    </source>
</evidence>
<reference evidence="1 2" key="1">
    <citation type="submission" date="2014-04" db="EMBL/GenBank/DDBJ databases">
        <title>Genome evolution of avian class.</title>
        <authorList>
            <person name="Zhang G."/>
            <person name="Li C."/>
        </authorList>
    </citation>
    <scope>NUCLEOTIDE SEQUENCE [LARGE SCALE GENOMIC DNA]</scope>
    <source>
        <strain evidence="1">BGI_N329</strain>
    </source>
</reference>
<protein>
    <submittedName>
        <fullName evidence="1">Uncharacterized protein</fullName>
    </submittedName>
</protein>
<evidence type="ECO:0000313" key="2">
    <source>
        <dbReference type="Proteomes" id="UP000054379"/>
    </source>
</evidence>